<accession>A0ABN2DJW1</accession>
<name>A0ABN2DJW1_9ACTN</name>
<evidence type="ECO:0000313" key="2">
    <source>
        <dbReference type="Proteomes" id="UP001501470"/>
    </source>
</evidence>
<keyword evidence="2" id="KW-1185">Reference proteome</keyword>
<sequence length="249" mass="27889">MCVVEVACCEGAAVWARFEYPECSGGWVDEWAYRLRDTAASERVRTEAISPKKSSARVDVAFLDDPDMRVENVPAARLRVPWDEVQTFDALMDNWRRLGEFELDDVEQACVEEVFLTVIPPAVAELLWTPVSCATAICDQARVSDTIDVPIEEIFASGEWFDHADGLMHAWMIRRHRVEGAYEPRAARWLAARFGPLPAPRPAGTYLARRAAKAFDRLLAGDLEPAEYRALMAAVAAQDAVARPLRVPR</sequence>
<reference evidence="1 2" key="1">
    <citation type="journal article" date="2019" name="Int. J. Syst. Evol. Microbiol.">
        <title>The Global Catalogue of Microorganisms (GCM) 10K type strain sequencing project: providing services to taxonomists for standard genome sequencing and annotation.</title>
        <authorList>
            <consortium name="The Broad Institute Genomics Platform"/>
            <consortium name="The Broad Institute Genome Sequencing Center for Infectious Disease"/>
            <person name="Wu L."/>
            <person name="Ma J."/>
        </authorList>
    </citation>
    <scope>NUCLEOTIDE SEQUENCE [LARGE SCALE GENOMIC DNA]</scope>
    <source>
        <strain evidence="1 2">JCM 15933</strain>
    </source>
</reference>
<gene>
    <name evidence="1" type="ORF">GCM10009827_119090</name>
</gene>
<protein>
    <submittedName>
        <fullName evidence="1">Uncharacterized protein</fullName>
    </submittedName>
</protein>
<dbReference type="EMBL" id="BAAAQD010000066">
    <property type="protein sequence ID" value="GAA1577462.1"/>
    <property type="molecule type" value="Genomic_DNA"/>
</dbReference>
<organism evidence="1 2">
    <name type="scientific">Dactylosporangium maewongense</name>
    <dbReference type="NCBI Taxonomy" id="634393"/>
    <lineage>
        <taxon>Bacteria</taxon>
        <taxon>Bacillati</taxon>
        <taxon>Actinomycetota</taxon>
        <taxon>Actinomycetes</taxon>
        <taxon>Micromonosporales</taxon>
        <taxon>Micromonosporaceae</taxon>
        <taxon>Dactylosporangium</taxon>
    </lineage>
</organism>
<comment type="caution">
    <text evidence="1">The sequence shown here is derived from an EMBL/GenBank/DDBJ whole genome shotgun (WGS) entry which is preliminary data.</text>
</comment>
<proteinExistence type="predicted"/>
<dbReference type="Proteomes" id="UP001501470">
    <property type="component" value="Unassembled WGS sequence"/>
</dbReference>
<evidence type="ECO:0000313" key="1">
    <source>
        <dbReference type="EMBL" id="GAA1577462.1"/>
    </source>
</evidence>